<evidence type="ECO:0008006" key="4">
    <source>
        <dbReference type="Google" id="ProtNLM"/>
    </source>
</evidence>
<comment type="caution">
    <text evidence="2">The sequence shown here is derived from an EMBL/GenBank/DDBJ whole genome shotgun (WGS) entry which is preliminary data.</text>
</comment>
<accession>A0ABW6WBG5</accession>
<organism evidence="2 3">
    <name type="scientific">Paractinoplanes globisporus</name>
    <dbReference type="NCBI Taxonomy" id="113565"/>
    <lineage>
        <taxon>Bacteria</taxon>
        <taxon>Bacillati</taxon>
        <taxon>Actinomycetota</taxon>
        <taxon>Actinomycetes</taxon>
        <taxon>Micromonosporales</taxon>
        <taxon>Micromonosporaceae</taxon>
        <taxon>Paractinoplanes</taxon>
    </lineage>
</organism>
<protein>
    <recommendedName>
        <fullName evidence="4">Secreted protein</fullName>
    </recommendedName>
</protein>
<dbReference type="Proteomes" id="UP001602245">
    <property type="component" value="Unassembled WGS sequence"/>
</dbReference>
<feature type="chain" id="PRO_5047188344" description="Secreted protein" evidence="1">
    <location>
        <begin position="27"/>
        <end position="137"/>
    </location>
</feature>
<evidence type="ECO:0000256" key="1">
    <source>
        <dbReference type="SAM" id="SignalP"/>
    </source>
</evidence>
<gene>
    <name evidence="2" type="ORF">ACFY35_14550</name>
</gene>
<reference evidence="2 3" key="1">
    <citation type="submission" date="2024-10" db="EMBL/GenBank/DDBJ databases">
        <title>The Natural Products Discovery Center: Release of the First 8490 Sequenced Strains for Exploring Actinobacteria Biosynthetic Diversity.</title>
        <authorList>
            <person name="Kalkreuter E."/>
            <person name="Kautsar S.A."/>
            <person name="Yang D."/>
            <person name="Bader C.D."/>
            <person name="Teijaro C.N."/>
            <person name="Fluegel L."/>
            <person name="Davis C.M."/>
            <person name="Simpson J.R."/>
            <person name="Lauterbach L."/>
            <person name="Steele A.D."/>
            <person name="Gui C."/>
            <person name="Meng S."/>
            <person name="Li G."/>
            <person name="Viehrig K."/>
            <person name="Ye F."/>
            <person name="Su P."/>
            <person name="Kiefer A.F."/>
            <person name="Nichols A."/>
            <person name="Cepeda A.J."/>
            <person name="Yan W."/>
            <person name="Fan B."/>
            <person name="Jiang Y."/>
            <person name="Adhikari A."/>
            <person name="Zheng C.-J."/>
            <person name="Schuster L."/>
            <person name="Cowan T.M."/>
            <person name="Smanski M.J."/>
            <person name="Chevrette M.G."/>
            <person name="De Carvalho L.P.S."/>
            <person name="Shen B."/>
        </authorList>
    </citation>
    <scope>NUCLEOTIDE SEQUENCE [LARGE SCALE GENOMIC DNA]</scope>
    <source>
        <strain evidence="2 3">NPDC000087</strain>
    </source>
</reference>
<proteinExistence type="predicted"/>
<name>A0ABW6WBG5_9ACTN</name>
<sequence>MKIRIVAASALAVAAFAAQGAAPAQAAPAQVPCTPGSGGRVYCNFWIPGDGYSGGSPVVEGPYLMGYLPQGRNWIICQEEGPVTYLPGYPYYNKWFAWTTAENGNTGWVNAVAGSGGDNNGKFSNTPSCNGAHGSPF</sequence>
<dbReference type="EMBL" id="JBIAZU010000002">
    <property type="protein sequence ID" value="MFF5290662.1"/>
    <property type="molecule type" value="Genomic_DNA"/>
</dbReference>
<dbReference type="RefSeq" id="WP_020510347.1">
    <property type="nucleotide sequence ID" value="NZ_JBIAZU010000002.1"/>
</dbReference>
<keyword evidence="1" id="KW-0732">Signal</keyword>
<feature type="signal peptide" evidence="1">
    <location>
        <begin position="1"/>
        <end position="26"/>
    </location>
</feature>
<evidence type="ECO:0000313" key="3">
    <source>
        <dbReference type="Proteomes" id="UP001602245"/>
    </source>
</evidence>
<keyword evidence="3" id="KW-1185">Reference proteome</keyword>
<evidence type="ECO:0000313" key="2">
    <source>
        <dbReference type="EMBL" id="MFF5290662.1"/>
    </source>
</evidence>